<evidence type="ECO:0000313" key="2">
    <source>
        <dbReference type="EMBL" id="KAK3384241.1"/>
    </source>
</evidence>
<comment type="caution">
    <text evidence="2">The sequence shown here is derived from an EMBL/GenBank/DDBJ whole genome shotgun (WGS) entry which is preliminary data.</text>
</comment>
<feature type="region of interest" description="Disordered" evidence="1">
    <location>
        <begin position="267"/>
        <end position="295"/>
    </location>
</feature>
<dbReference type="AlphaFoldDB" id="A0AAE0NMG6"/>
<gene>
    <name evidence="2" type="ORF">B0T24DRAFT_674030</name>
</gene>
<feature type="compositionally biased region" description="Low complexity" evidence="1">
    <location>
        <begin position="157"/>
        <end position="170"/>
    </location>
</feature>
<evidence type="ECO:0000256" key="1">
    <source>
        <dbReference type="SAM" id="MobiDB-lite"/>
    </source>
</evidence>
<proteinExistence type="predicted"/>
<feature type="region of interest" description="Disordered" evidence="1">
    <location>
        <begin position="76"/>
        <end position="95"/>
    </location>
</feature>
<feature type="compositionally biased region" description="Pro residues" evidence="1">
    <location>
        <begin position="138"/>
        <end position="156"/>
    </location>
</feature>
<accession>A0AAE0NMG6</accession>
<keyword evidence="3" id="KW-1185">Reference proteome</keyword>
<feature type="compositionally biased region" description="Polar residues" evidence="1">
    <location>
        <begin position="78"/>
        <end position="88"/>
    </location>
</feature>
<protein>
    <submittedName>
        <fullName evidence="2">Uncharacterized protein</fullName>
    </submittedName>
</protein>
<dbReference type="EMBL" id="JAULSN010000001">
    <property type="protein sequence ID" value="KAK3384241.1"/>
    <property type="molecule type" value="Genomic_DNA"/>
</dbReference>
<feature type="compositionally biased region" description="Pro residues" evidence="1">
    <location>
        <begin position="171"/>
        <end position="184"/>
    </location>
</feature>
<reference evidence="2" key="2">
    <citation type="submission" date="2023-06" db="EMBL/GenBank/DDBJ databases">
        <authorList>
            <consortium name="Lawrence Berkeley National Laboratory"/>
            <person name="Haridas S."/>
            <person name="Hensen N."/>
            <person name="Bonometti L."/>
            <person name="Westerberg I."/>
            <person name="Brannstrom I.O."/>
            <person name="Guillou S."/>
            <person name="Cros-Aarteil S."/>
            <person name="Calhoun S."/>
            <person name="Kuo A."/>
            <person name="Mondo S."/>
            <person name="Pangilinan J."/>
            <person name="Riley R."/>
            <person name="Labutti K."/>
            <person name="Andreopoulos B."/>
            <person name="Lipzen A."/>
            <person name="Chen C."/>
            <person name="Yanf M."/>
            <person name="Daum C."/>
            <person name="Ng V."/>
            <person name="Clum A."/>
            <person name="Steindorff A."/>
            <person name="Ohm R."/>
            <person name="Martin F."/>
            <person name="Silar P."/>
            <person name="Natvig D."/>
            <person name="Lalanne C."/>
            <person name="Gautier V."/>
            <person name="Ament-Velasquez S.L."/>
            <person name="Kruys A."/>
            <person name="Hutchinson M.I."/>
            <person name="Powell A.J."/>
            <person name="Barry K."/>
            <person name="Miller A.N."/>
            <person name="Grigoriev I.V."/>
            <person name="Debuchy R."/>
            <person name="Gladieux P."/>
            <person name="Thoren M.H."/>
            <person name="Johannesson H."/>
        </authorList>
    </citation>
    <scope>NUCLEOTIDE SEQUENCE</scope>
    <source>
        <strain evidence="2">CBS 958.72</strain>
    </source>
</reference>
<evidence type="ECO:0000313" key="3">
    <source>
        <dbReference type="Proteomes" id="UP001287356"/>
    </source>
</evidence>
<sequence length="295" mass="32573">MCLQIDYLFTCGHRGFAKFDNCADFGLTCYGAGGNHEDKPVQDVCRDCKMRTYDPNPNGYRDCEHHFLSERRECGKESCNNRSPQYTIDPQGRWKSGGPSWDTFVHEGKCYNCRNQGGDMDATRLKTPKWTKWIKPQSPEPQSPSPVPSTPPPPPATSSSTSATPSARSPSPAPSYPGHPPPAYTPHDPLRPRPETPTVIMSMPWTPFQGLGYGDVVPGPPSAYVPRPVVVPQPRYPNRQTALGSHPVVQSQYVQTPDGLRVVDANGVPWPVDPRQLAAQQQTPQNSDKKKKGGR</sequence>
<feature type="region of interest" description="Disordered" evidence="1">
    <location>
        <begin position="131"/>
        <end position="198"/>
    </location>
</feature>
<organism evidence="2 3">
    <name type="scientific">Lasiosphaeria ovina</name>
    <dbReference type="NCBI Taxonomy" id="92902"/>
    <lineage>
        <taxon>Eukaryota</taxon>
        <taxon>Fungi</taxon>
        <taxon>Dikarya</taxon>
        <taxon>Ascomycota</taxon>
        <taxon>Pezizomycotina</taxon>
        <taxon>Sordariomycetes</taxon>
        <taxon>Sordariomycetidae</taxon>
        <taxon>Sordariales</taxon>
        <taxon>Lasiosphaeriaceae</taxon>
        <taxon>Lasiosphaeria</taxon>
    </lineage>
</organism>
<name>A0AAE0NMG6_9PEZI</name>
<reference evidence="2" key="1">
    <citation type="journal article" date="2023" name="Mol. Phylogenet. Evol.">
        <title>Genome-scale phylogeny and comparative genomics of the fungal order Sordariales.</title>
        <authorList>
            <person name="Hensen N."/>
            <person name="Bonometti L."/>
            <person name="Westerberg I."/>
            <person name="Brannstrom I.O."/>
            <person name="Guillou S."/>
            <person name="Cros-Aarteil S."/>
            <person name="Calhoun S."/>
            <person name="Haridas S."/>
            <person name="Kuo A."/>
            <person name="Mondo S."/>
            <person name="Pangilinan J."/>
            <person name="Riley R."/>
            <person name="LaButti K."/>
            <person name="Andreopoulos B."/>
            <person name="Lipzen A."/>
            <person name="Chen C."/>
            <person name="Yan M."/>
            <person name="Daum C."/>
            <person name="Ng V."/>
            <person name="Clum A."/>
            <person name="Steindorff A."/>
            <person name="Ohm R.A."/>
            <person name="Martin F."/>
            <person name="Silar P."/>
            <person name="Natvig D.O."/>
            <person name="Lalanne C."/>
            <person name="Gautier V."/>
            <person name="Ament-Velasquez S.L."/>
            <person name="Kruys A."/>
            <person name="Hutchinson M.I."/>
            <person name="Powell A.J."/>
            <person name="Barry K."/>
            <person name="Miller A.N."/>
            <person name="Grigoriev I.V."/>
            <person name="Debuchy R."/>
            <person name="Gladieux P."/>
            <person name="Hiltunen Thoren M."/>
            <person name="Johannesson H."/>
        </authorList>
    </citation>
    <scope>NUCLEOTIDE SEQUENCE</scope>
    <source>
        <strain evidence="2">CBS 958.72</strain>
    </source>
</reference>
<dbReference type="Proteomes" id="UP001287356">
    <property type="component" value="Unassembled WGS sequence"/>
</dbReference>